<organism evidence="2 3">
    <name type="scientific">Cirrhinus mrigala</name>
    <name type="common">Mrigala</name>
    <dbReference type="NCBI Taxonomy" id="683832"/>
    <lineage>
        <taxon>Eukaryota</taxon>
        <taxon>Metazoa</taxon>
        <taxon>Chordata</taxon>
        <taxon>Craniata</taxon>
        <taxon>Vertebrata</taxon>
        <taxon>Euteleostomi</taxon>
        <taxon>Actinopterygii</taxon>
        <taxon>Neopterygii</taxon>
        <taxon>Teleostei</taxon>
        <taxon>Ostariophysi</taxon>
        <taxon>Cypriniformes</taxon>
        <taxon>Cyprinidae</taxon>
        <taxon>Labeoninae</taxon>
        <taxon>Labeonini</taxon>
        <taxon>Cirrhinus</taxon>
    </lineage>
</organism>
<feature type="non-terminal residue" evidence="2">
    <location>
        <position position="1"/>
    </location>
</feature>
<name>A0ABD0N7Q3_CIRMR</name>
<protein>
    <recommendedName>
        <fullName evidence="4">PH domain-containing protein</fullName>
    </recommendedName>
</protein>
<dbReference type="Proteomes" id="UP001529510">
    <property type="component" value="Unassembled WGS sequence"/>
</dbReference>
<feature type="compositionally biased region" description="Basic and acidic residues" evidence="1">
    <location>
        <begin position="235"/>
        <end position="252"/>
    </location>
</feature>
<reference evidence="2 3" key="1">
    <citation type="submission" date="2024-05" db="EMBL/GenBank/DDBJ databases">
        <title>Genome sequencing and assembly of Indian major carp, Cirrhinus mrigala (Hamilton, 1822).</title>
        <authorList>
            <person name="Mohindra V."/>
            <person name="Chowdhury L.M."/>
            <person name="Lal K."/>
            <person name="Jena J.K."/>
        </authorList>
    </citation>
    <scope>NUCLEOTIDE SEQUENCE [LARGE SCALE GENOMIC DNA]</scope>
    <source>
        <strain evidence="2">CM1030</strain>
        <tissue evidence="2">Blood</tissue>
    </source>
</reference>
<evidence type="ECO:0000313" key="3">
    <source>
        <dbReference type="Proteomes" id="UP001529510"/>
    </source>
</evidence>
<comment type="caution">
    <text evidence="2">The sequence shown here is derived from an EMBL/GenBank/DDBJ whole genome shotgun (WGS) entry which is preliminary data.</text>
</comment>
<feature type="compositionally biased region" description="Basic and acidic residues" evidence="1">
    <location>
        <begin position="114"/>
        <end position="127"/>
    </location>
</feature>
<feature type="compositionally biased region" description="Low complexity" evidence="1">
    <location>
        <begin position="187"/>
        <end position="203"/>
    </location>
</feature>
<evidence type="ECO:0000256" key="1">
    <source>
        <dbReference type="SAM" id="MobiDB-lite"/>
    </source>
</evidence>
<dbReference type="AlphaFoldDB" id="A0ABD0N7Q3"/>
<feature type="region of interest" description="Disordered" evidence="1">
    <location>
        <begin position="114"/>
        <end position="252"/>
    </location>
</feature>
<dbReference type="EMBL" id="JAMKFB020000023">
    <property type="protein sequence ID" value="KAL0157675.1"/>
    <property type="molecule type" value="Genomic_DNA"/>
</dbReference>
<gene>
    <name evidence="2" type="ORF">M9458_045751</name>
</gene>
<accession>A0ABD0N7Q3</accession>
<proteinExistence type="predicted"/>
<evidence type="ECO:0000313" key="2">
    <source>
        <dbReference type="EMBL" id="KAL0157675.1"/>
    </source>
</evidence>
<feature type="non-terminal residue" evidence="2">
    <location>
        <position position="252"/>
    </location>
</feature>
<sequence length="252" mass="27211">QSAGGDAGVSVFSNESVWNLSDIYSSVDDVKSVRGDGAALVIHLSDGNVRVDTPCNTDTFTMHNDKNDFVFRIPKSDHMTQEAITNERDAWVTAIKQLCMDWKRKSQLEHLYEAPEKEHTDVTESESKTQNNHVPIAAPPVPPASQNVPSHFPTAPEPETIFLEASEAEPKPIPTAQSGAVRKPDRTPSAGPVTSPAATSPAPFVLPPPLPVPSAVPGPVPPAPLPPPMPMKSKPLSERTKAFHWDLVAQDK</sequence>
<keyword evidence="3" id="KW-1185">Reference proteome</keyword>
<evidence type="ECO:0008006" key="4">
    <source>
        <dbReference type="Google" id="ProtNLM"/>
    </source>
</evidence>
<feature type="compositionally biased region" description="Pro residues" evidence="1">
    <location>
        <begin position="204"/>
        <end position="230"/>
    </location>
</feature>